<dbReference type="InterPro" id="IPR002110">
    <property type="entry name" value="Ankyrin_rpt"/>
</dbReference>
<organism evidence="6 7">
    <name type="scientific">Apiospora arundinis</name>
    <dbReference type="NCBI Taxonomy" id="335852"/>
    <lineage>
        <taxon>Eukaryota</taxon>
        <taxon>Fungi</taxon>
        <taxon>Dikarya</taxon>
        <taxon>Ascomycota</taxon>
        <taxon>Pezizomycotina</taxon>
        <taxon>Sordariomycetes</taxon>
        <taxon>Xylariomycetidae</taxon>
        <taxon>Amphisphaeriales</taxon>
        <taxon>Apiosporaceae</taxon>
        <taxon>Apiospora</taxon>
    </lineage>
</organism>
<gene>
    <name evidence="6" type="ORF">PGQ11_010353</name>
</gene>
<dbReference type="Gene3D" id="1.20.120.1020">
    <property type="entry name" value="Prion-inhibition and propagation, HeLo domain"/>
    <property type="match status" value="1"/>
</dbReference>
<proteinExistence type="predicted"/>
<dbReference type="PROSITE" id="PS50297">
    <property type="entry name" value="ANK_REP_REGION"/>
    <property type="match status" value="1"/>
</dbReference>
<comment type="caution">
    <text evidence="6">The sequence shown here is derived from an EMBL/GenBank/DDBJ whole genome shotgun (WGS) entry which is preliminary data.</text>
</comment>
<dbReference type="Gene3D" id="1.25.40.20">
    <property type="entry name" value="Ankyrin repeat-containing domain"/>
    <property type="match status" value="3"/>
</dbReference>
<dbReference type="InterPro" id="IPR036770">
    <property type="entry name" value="Ankyrin_rpt-contain_sf"/>
</dbReference>
<dbReference type="InterPro" id="IPR038305">
    <property type="entry name" value="HeLo_sf"/>
</dbReference>
<dbReference type="EMBL" id="JAPCWZ010000006">
    <property type="protein sequence ID" value="KAK8859619.1"/>
    <property type="molecule type" value="Genomic_DNA"/>
</dbReference>
<keyword evidence="2 3" id="KW-0040">ANK repeat</keyword>
<reference evidence="6 7" key="1">
    <citation type="journal article" date="2024" name="IMA Fungus">
        <title>Apiospora arundinis, a panoply of carbohydrate-active enzymes and secondary metabolites.</title>
        <authorList>
            <person name="Sorensen T."/>
            <person name="Petersen C."/>
            <person name="Muurmann A.T."/>
            <person name="Christiansen J.V."/>
            <person name="Brundto M.L."/>
            <person name="Overgaard C.K."/>
            <person name="Boysen A.T."/>
            <person name="Wollenberg R.D."/>
            <person name="Larsen T.O."/>
            <person name="Sorensen J.L."/>
            <person name="Nielsen K.L."/>
            <person name="Sondergaard T.E."/>
        </authorList>
    </citation>
    <scope>NUCLEOTIDE SEQUENCE [LARGE SCALE GENOMIC DNA]</scope>
    <source>
        <strain evidence="6 7">AAU 773</strain>
    </source>
</reference>
<evidence type="ECO:0000256" key="4">
    <source>
        <dbReference type="SAM" id="MobiDB-lite"/>
    </source>
</evidence>
<feature type="repeat" description="ANK" evidence="3">
    <location>
        <begin position="818"/>
        <end position="850"/>
    </location>
</feature>
<evidence type="ECO:0000256" key="1">
    <source>
        <dbReference type="ARBA" id="ARBA00022737"/>
    </source>
</evidence>
<evidence type="ECO:0000313" key="7">
    <source>
        <dbReference type="Proteomes" id="UP001390339"/>
    </source>
</evidence>
<keyword evidence="7" id="KW-1185">Reference proteome</keyword>
<dbReference type="PANTHER" id="PTHR24173">
    <property type="entry name" value="ANKYRIN REPEAT CONTAINING"/>
    <property type="match status" value="1"/>
</dbReference>
<name>A0ABR2I9E5_9PEZI</name>
<dbReference type="Pfam" id="PF13637">
    <property type="entry name" value="Ank_4"/>
    <property type="match status" value="1"/>
</dbReference>
<dbReference type="Proteomes" id="UP001390339">
    <property type="component" value="Unassembled WGS sequence"/>
</dbReference>
<evidence type="ECO:0000259" key="5">
    <source>
        <dbReference type="Pfam" id="PF14479"/>
    </source>
</evidence>
<feature type="domain" description="Prion-inhibition and propagation HeLo" evidence="5">
    <location>
        <begin position="14"/>
        <end position="105"/>
    </location>
</feature>
<sequence length="980" mass="107849">MQKYDVPESSAEVAARGSSTSPVEEGFHDFLRRIKKTKSRAGFRGAFLWPLKYKKAFEELIQHLEKCIDALERVTANLDLFDEPHVRKAVEIEIETMSDVEVLDTMIAASESSRTGTLISDAASQRILTLQRENSLADTGSHISHTMLCRQGVDVPVHPQVNNSAVLKVLTLNWQENSGEYLGLLGGWLRSWHCEEFRGQQYQPGSEEEFRAPTSFHYASTSLRSIINTQSLSSDLKRLSEAVEDTLQPLRRRLRDHITKKSSFRHIMRVLEQTYSSLHPVVISSCDDHFGYLPAVSVLRQLLQASNTREADIAEIIQSYSLPSLRKGDQWGCEALSILTDFRDFQKLDLLFGPDQAAINENERVLAGILALRLVAIYHFWSLVGALEPPRQKTSEESLEPETRQHEGQNNDVQFTRLLDSPINIKPKAGTSSSAKLIQTRPDKALAPPATGRYRSLSLDVSSATASSSPWCFSNYQPTEAIHASVCDGNLSRLRSLLASDRALIHSESAWGTPLELAARCANVEAARTLLEAGAAPLSEEDSHRVHETAMGLAACRNLRDMSRLFRDWLTSQSLLHLDQYQNLVKQCMYAAAARGHGAIVFDYLNWTSFAWSQQELETAWLIAIGRWEAEVVDMLHPMVEKDQKAIEKALRRALAFKVIIPEEERGSAQYKPGDELQQYRIVLRLCYAGGDVNSLEHGESGRPLLHKAVSSTILQGGTKALLDGGGNAEIRDSRGRTALHFLSYPKLSVNGQGHSKSEMYETGVRLLVEKGAKGTTGDAEGETPLQWAAMDGSIEGFHLFLSSCADRDAALASQNSHGEILLHYAAAGGQSRTIAFLLNSGLDVNATSQSGWTPLLCALAPAFAGGLRKTPVAALRAARILLSNGATPTTVTAEGWTALHCIGSYPDLDATSDAAALARELMARDGMPSINFCARGGVRPALASSHLQESPRRLVRRGALGLPSRQDAGPVCGYRDRRR</sequence>
<evidence type="ECO:0000313" key="6">
    <source>
        <dbReference type="EMBL" id="KAK8859619.1"/>
    </source>
</evidence>
<feature type="region of interest" description="Disordered" evidence="4">
    <location>
        <begin position="391"/>
        <end position="412"/>
    </location>
</feature>
<feature type="region of interest" description="Disordered" evidence="4">
    <location>
        <begin position="1"/>
        <end position="23"/>
    </location>
</feature>
<dbReference type="SMART" id="SM00248">
    <property type="entry name" value="ANK"/>
    <property type="match status" value="6"/>
</dbReference>
<feature type="region of interest" description="Disordered" evidence="4">
    <location>
        <begin position="958"/>
        <end position="980"/>
    </location>
</feature>
<protein>
    <submittedName>
        <fullName evidence="6">Ankyrin repeat protein</fullName>
    </submittedName>
</protein>
<evidence type="ECO:0000256" key="2">
    <source>
        <dbReference type="ARBA" id="ARBA00023043"/>
    </source>
</evidence>
<dbReference type="InterPro" id="IPR029498">
    <property type="entry name" value="HeLo_dom"/>
</dbReference>
<dbReference type="Pfam" id="PF14479">
    <property type="entry name" value="HeLo"/>
    <property type="match status" value="1"/>
</dbReference>
<accession>A0ABR2I9E5</accession>
<dbReference type="PROSITE" id="PS50088">
    <property type="entry name" value="ANK_REPEAT"/>
    <property type="match status" value="1"/>
</dbReference>
<keyword evidence="1" id="KW-0677">Repeat</keyword>
<evidence type="ECO:0000256" key="3">
    <source>
        <dbReference type="PROSITE-ProRule" id="PRU00023"/>
    </source>
</evidence>
<dbReference type="PANTHER" id="PTHR24173:SF74">
    <property type="entry name" value="ANKYRIN REPEAT DOMAIN-CONTAINING PROTEIN 16"/>
    <property type="match status" value="1"/>
</dbReference>
<dbReference type="SUPFAM" id="SSF48403">
    <property type="entry name" value="Ankyrin repeat"/>
    <property type="match status" value="2"/>
</dbReference>
<feature type="compositionally biased region" description="Basic and acidic residues" evidence="4">
    <location>
        <begin position="391"/>
        <end position="409"/>
    </location>
</feature>